<reference evidence="3" key="1">
    <citation type="submission" date="2018-02" db="EMBL/GenBank/DDBJ databases">
        <authorList>
            <person name="Hornung B."/>
        </authorList>
    </citation>
    <scope>NUCLEOTIDE SEQUENCE [LARGE SCALE GENOMIC DNA]</scope>
</reference>
<name>A0A375I0A3_9ACTN</name>
<feature type="transmembrane region" description="Helical" evidence="1">
    <location>
        <begin position="88"/>
        <end position="109"/>
    </location>
</feature>
<keyword evidence="1" id="KW-1133">Transmembrane helix</keyword>
<accession>A0A375I0A3</accession>
<gene>
    <name evidence="2" type="ORF">PROPJV5_1003</name>
</gene>
<keyword evidence="1" id="KW-0812">Transmembrane</keyword>
<evidence type="ECO:0000313" key="2">
    <source>
        <dbReference type="EMBL" id="SPF68045.1"/>
    </source>
</evidence>
<protein>
    <submittedName>
        <fullName evidence="2">Uncharacterized protein</fullName>
    </submittedName>
</protein>
<feature type="transmembrane region" description="Helical" evidence="1">
    <location>
        <begin position="57"/>
        <end position="76"/>
    </location>
</feature>
<dbReference type="EMBL" id="OMOH01000003">
    <property type="protein sequence ID" value="SPF68045.1"/>
    <property type="molecule type" value="Genomic_DNA"/>
</dbReference>
<proteinExistence type="predicted"/>
<feature type="transmembrane region" description="Helical" evidence="1">
    <location>
        <begin position="121"/>
        <end position="143"/>
    </location>
</feature>
<keyword evidence="1" id="KW-0472">Membrane</keyword>
<dbReference type="AlphaFoldDB" id="A0A375I0A3"/>
<dbReference type="Proteomes" id="UP000265962">
    <property type="component" value="Unassembled WGS sequence"/>
</dbReference>
<sequence length="166" mass="17869">MTIFADTVWRALRRLLLGAGAVLFVAALASPWSVEVSWPYEGRLIGWRSMNRFDDVSWPRVLSVVLALTVAVLWCLGASRTERERPWVAALVNVLGVAGLGSAVLVVAATKTIWDDGDQRFIGPAVVLMTLSLVCSWVCAAFLREEPELTGRPAGGNGPSRPPAGP</sequence>
<keyword evidence="3" id="KW-1185">Reference proteome</keyword>
<organism evidence="2 3">
    <name type="scientific">Propionibacterium ruminifibrarum</name>
    <dbReference type="NCBI Taxonomy" id="1962131"/>
    <lineage>
        <taxon>Bacteria</taxon>
        <taxon>Bacillati</taxon>
        <taxon>Actinomycetota</taxon>
        <taxon>Actinomycetes</taxon>
        <taxon>Propionibacteriales</taxon>
        <taxon>Propionibacteriaceae</taxon>
        <taxon>Propionibacterium</taxon>
    </lineage>
</organism>
<evidence type="ECO:0000313" key="3">
    <source>
        <dbReference type="Proteomes" id="UP000265962"/>
    </source>
</evidence>
<evidence type="ECO:0000256" key="1">
    <source>
        <dbReference type="SAM" id="Phobius"/>
    </source>
</evidence>